<protein>
    <submittedName>
        <fullName evidence="2">(pine wood nematode) hypothetical protein</fullName>
    </submittedName>
</protein>
<evidence type="ECO:0000313" key="3">
    <source>
        <dbReference type="EMBL" id="CAG9118603.1"/>
    </source>
</evidence>
<sequence>MLNNSKVLLSPAFGLPITAIVSKQEVKEDKIELVNEDSEDESQSAYPKYSLCSLLYIYGLFLMVSFILSVGFYQLISTDLHGSGASLRNIPAVDNTFVAFGTTSEPAELLKVLFAAQIWRNLGVRSIVALIGEPELYQEGPNKMLVNVLRQMEAELVYVENANVHEDNMAKLMPFYVTATNVSQDLYEDTVIILANTDYIPLDLASHLPQTEKAIEVKIYDAKCCDVLNLGDLQLHKYSMNTVAMTLKRWQEVFALDRQMSVDAIENQITQNFGDFIVLGAQSQAFYAKELAFAVKFEQWKNKVKGASYLVDVLDHKNIHRLNSQAFNSHSTSFLKTLPLSVYNDILIDDRLHDSDAWNVARVFYRRFFTHEQYEYLLEVRERVISWQKDEQQRHWALWMNLYNPSI</sequence>
<dbReference type="WBParaSite" id="BXY_1673500.1">
    <property type="protein sequence ID" value="BXY_1673500.1"/>
    <property type="gene ID" value="BXY_1673500"/>
</dbReference>
<evidence type="ECO:0000256" key="1">
    <source>
        <dbReference type="SAM" id="Phobius"/>
    </source>
</evidence>
<dbReference type="EMBL" id="CAJFCV020000004">
    <property type="protein sequence ID" value="CAG9118603.1"/>
    <property type="molecule type" value="Genomic_DNA"/>
</dbReference>
<dbReference type="EMBL" id="CAJFDI010000004">
    <property type="protein sequence ID" value="CAD5228135.1"/>
    <property type="molecule type" value="Genomic_DNA"/>
</dbReference>
<accession>A0A1I7SUL3</accession>
<keyword evidence="5" id="KW-1185">Reference proteome</keyword>
<reference evidence="6" key="1">
    <citation type="submission" date="2016-11" db="UniProtKB">
        <authorList>
            <consortium name="WormBaseParasite"/>
        </authorList>
    </citation>
    <scope>IDENTIFICATION</scope>
</reference>
<dbReference type="Proteomes" id="UP000582659">
    <property type="component" value="Unassembled WGS sequence"/>
</dbReference>
<dbReference type="Proteomes" id="UP000095284">
    <property type="component" value="Unplaced"/>
</dbReference>
<dbReference type="AlphaFoldDB" id="A0A1I7SUL3"/>
<reference evidence="3" key="2">
    <citation type="submission" date="2020-08" db="EMBL/GenBank/DDBJ databases">
        <authorList>
            <person name="Kikuchi T."/>
        </authorList>
    </citation>
    <scope>NUCLEOTIDE SEQUENCE</scope>
    <source>
        <strain evidence="2">Ka4C1</strain>
    </source>
</reference>
<evidence type="ECO:0000313" key="5">
    <source>
        <dbReference type="Proteomes" id="UP000659654"/>
    </source>
</evidence>
<evidence type="ECO:0000313" key="6">
    <source>
        <dbReference type="WBParaSite" id="BXY_1673500.1"/>
    </source>
</evidence>
<keyword evidence="1" id="KW-0472">Membrane</keyword>
<dbReference type="Proteomes" id="UP000659654">
    <property type="component" value="Unassembled WGS sequence"/>
</dbReference>
<feature type="transmembrane region" description="Helical" evidence="1">
    <location>
        <begin position="55"/>
        <end position="76"/>
    </location>
</feature>
<evidence type="ECO:0000313" key="4">
    <source>
        <dbReference type="Proteomes" id="UP000095284"/>
    </source>
</evidence>
<dbReference type="OrthoDB" id="5786883at2759"/>
<keyword evidence="1" id="KW-1133">Transmembrane helix</keyword>
<gene>
    <name evidence="2" type="ORF">BXYJ_LOCUS10293</name>
</gene>
<evidence type="ECO:0000313" key="2">
    <source>
        <dbReference type="EMBL" id="CAD5228135.1"/>
    </source>
</evidence>
<proteinExistence type="predicted"/>
<name>A0A1I7SUL3_BURXY</name>
<organism evidence="4 6">
    <name type="scientific">Bursaphelenchus xylophilus</name>
    <name type="common">Pinewood nematode worm</name>
    <name type="synonym">Aphelenchoides xylophilus</name>
    <dbReference type="NCBI Taxonomy" id="6326"/>
    <lineage>
        <taxon>Eukaryota</taxon>
        <taxon>Metazoa</taxon>
        <taxon>Ecdysozoa</taxon>
        <taxon>Nematoda</taxon>
        <taxon>Chromadorea</taxon>
        <taxon>Rhabditida</taxon>
        <taxon>Tylenchina</taxon>
        <taxon>Tylenchomorpha</taxon>
        <taxon>Aphelenchoidea</taxon>
        <taxon>Aphelenchoididae</taxon>
        <taxon>Bursaphelenchus</taxon>
    </lineage>
</organism>
<keyword evidence="1" id="KW-0812">Transmembrane</keyword>